<dbReference type="InterPro" id="IPR009006">
    <property type="entry name" value="Ala_racemase/Decarboxylase_C"/>
</dbReference>
<comment type="catalytic activity">
    <reaction evidence="1 7">
        <text>L-alanine = D-alanine</text>
        <dbReference type="Rhea" id="RHEA:20249"/>
        <dbReference type="ChEBI" id="CHEBI:57416"/>
        <dbReference type="ChEBI" id="CHEBI:57972"/>
        <dbReference type="EC" id="5.1.1.1"/>
    </reaction>
</comment>
<comment type="similarity">
    <text evidence="3 7">Belongs to the alanine racemase family.</text>
</comment>
<evidence type="ECO:0000313" key="11">
    <source>
        <dbReference type="Proteomes" id="UP001223743"/>
    </source>
</evidence>
<dbReference type="InterPro" id="IPR001608">
    <property type="entry name" value="Ala_racemase_N"/>
</dbReference>
<dbReference type="Proteomes" id="UP001223743">
    <property type="component" value="Unassembled WGS sequence"/>
</dbReference>
<feature type="active site" description="Proton acceptor; specific for L-alanine" evidence="7">
    <location>
        <position position="406"/>
    </location>
</feature>
<keyword evidence="5 7" id="KW-0663">Pyridoxal phosphate</keyword>
<dbReference type="SUPFAM" id="SSF50621">
    <property type="entry name" value="Alanine racemase C-terminal domain-like"/>
    <property type="match status" value="1"/>
</dbReference>
<dbReference type="Gene3D" id="3.20.20.10">
    <property type="entry name" value="Alanine racemase"/>
    <property type="match status" value="1"/>
</dbReference>
<reference evidence="10 11" key="1">
    <citation type="submission" date="2023-07" db="EMBL/GenBank/DDBJ databases">
        <title>Genomic Encyclopedia of Type Strains, Phase IV (KMG-IV): sequencing the most valuable type-strain genomes for metagenomic binning, comparative biology and taxonomic classification.</title>
        <authorList>
            <person name="Goeker M."/>
        </authorList>
    </citation>
    <scope>NUCLEOTIDE SEQUENCE [LARGE SCALE GENOMIC DNA]</scope>
    <source>
        <strain evidence="10 11">B1-1</strain>
    </source>
</reference>
<evidence type="ECO:0000259" key="9">
    <source>
        <dbReference type="SMART" id="SM01005"/>
    </source>
</evidence>
<dbReference type="GO" id="GO:0008784">
    <property type="term" value="F:alanine racemase activity"/>
    <property type="evidence" value="ECO:0007669"/>
    <property type="project" value="UniProtKB-EC"/>
</dbReference>
<feature type="domain" description="Alanine racemase C-terminal" evidence="9">
    <location>
        <begin position="385"/>
        <end position="514"/>
    </location>
</feature>
<dbReference type="PANTHER" id="PTHR30511:SF0">
    <property type="entry name" value="ALANINE RACEMASE, CATABOLIC-RELATED"/>
    <property type="match status" value="1"/>
</dbReference>
<feature type="region of interest" description="Disordered" evidence="8">
    <location>
        <begin position="102"/>
        <end position="131"/>
    </location>
</feature>
<evidence type="ECO:0000256" key="5">
    <source>
        <dbReference type="ARBA" id="ARBA00022898"/>
    </source>
</evidence>
<dbReference type="InterPro" id="IPR020622">
    <property type="entry name" value="Ala_racemase_pyridoxalP-BS"/>
</dbReference>
<evidence type="ECO:0000256" key="8">
    <source>
        <dbReference type="SAM" id="MobiDB-lite"/>
    </source>
</evidence>
<evidence type="ECO:0000256" key="4">
    <source>
        <dbReference type="ARBA" id="ARBA00013089"/>
    </source>
</evidence>
<accession>A0ABU0M2T4</accession>
<dbReference type="Pfam" id="PF01168">
    <property type="entry name" value="Ala_racemase_N"/>
    <property type="match status" value="1"/>
</dbReference>
<proteinExistence type="inferred from homology"/>
<keyword evidence="6 7" id="KW-0413">Isomerase</keyword>
<evidence type="ECO:0000313" key="10">
    <source>
        <dbReference type="EMBL" id="MDQ0515256.1"/>
    </source>
</evidence>
<dbReference type="PROSITE" id="PS00395">
    <property type="entry name" value="ALANINE_RACEMASE"/>
    <property type="match status" value="1"/>
</dbReference>
<comment type="cofactor">
    <cofactor evidence="2 7">
        <name>pyridoxal 5'-phosphate</name>
        <dbReference type="ChEBI" id="CHEBI:597326"/>
    </cofactor>
</comment>
<dbReference type="Gene3D" id="2.40.37.10">
    <property type="entry name" value="Lyase, Ornithine Decarboxylase, Chain A, domain 1"/>
    <property type="match status" value="1"/>
</dbReference>
<protein>
    <recommendedName>
        <fullName evidence="4 7">Alanine racemase</fullName>
        <ecNumber evidence="4 7">5.1.1.1</ecNumber>
    </recommendedName>
</protein>
<dbReference type="EC" id="5.1.1.1" evidence="4 7"/>
<dbReference type="InterPro" id="IPR011079">
    <property type="entry name" value="Ala_racemase_C"/>
</dbReference>
<evidence type="ECO:0000256" key="1">
    <source>
        <dbReference type="ARBA" id="ARBA00000316"/>
    </source>
</evidence>
<gene>
    <name evidence="10" type="ORF">QO015_000869</name>
</gene>
<comment type="pathway">
    <text evidence="7">Amino-acid biosynthesis; D-alanine biosynthesis; D-alanine from L-alanine: step 1/1.</text>
</comment>
<sequence>MPRLLAETDAPGEECGVVARKILCLEKEADAAAGLVTDPVLLVLAIGRRQQQPRAGIGRRRDENPALAAPERRIGEKREAKLFRVPGDGAVIVVHDQRDGGDAGVRHDGWHSDEKREAREIRRSQGRRNNVAGNSRKVSAMESSIFVTAERPLAEDWRCGGRLVVDLASLADNWRAAARLAGRAEAAGVVKGDAYGIGIEAAATALAAAGCQTFFVALPSEGLRLRPPLPDAPIYVLNGLPPRAAAEFSRAGLRPVLGSAEEVDEWAAFRAAGGTGAAALHVDTGMQRLGVTLDEAAAIAPRAKALGLALVMSHLAAADQPGHALNAAQLSRFRSVAQAFAGVPASLSNSAGLHLGPDFLFDLVRPGIALYGARSTAAAPPLSTVVTAEARIVQVRDVAAGTAVGYGASEHVRRPSRIAILGAGYADGYHRRAGSTDERPGASVHLHGRRAPLIGRISMDLIAVDVTDIPEARRGDHAELFGPNIAIDEVAERAETIGYELLTGLGRRYQRHYRGGA</sequence>
<dbReference type="HAMAP" id="MF_01201">
    <property type="entry name" value="Ala_racemase"/>
    <property type="match status" value="1"/>
</dbReference>
<feature type="active site" description="Proton acceptor; specific for D-alanine" evidence="7">
    <location>
        <position position="191"/>
    </location>
</feature>
<dbReference type="SMART" id="SM01005">
    <property type="entry name" value="Ala_racemase_C"/>
    <property type="match status" value="1"/>
</dbReference>
<feature type="modified residue" description="N6-(pyridoxal phosphate)lysine" evidence="7">
    <location>
        <position position="191"/>
    </location>
</feature>
<feature type="binding site" evidence="7">
    <location>
        <position position="288"/>
    </location>
    <ligand>
        <name>substrate</name>
    </ligand>
</feature>
<evidence type="ECO:0000256" key="7">
    <source>
        <dbReference type="HAMAP-Rule" id="MF_01201"/>
    </source>
</evidence>
<dbReference type="PRINTS" id="PR00992">
    <property type="entry name" value="ALARACEMASE"/>
</dbReference>
<dbReference type="InterPro" id="IPR000821">
    <property type="entry name" value="Ala_racemase"/>
</dbReference>
<dbReference type="EMBL" id="JAUSWJ010000001">
    <property type="protein sequence ID" value="MDQ0515256.1"/>
    <property type="molecule type" value="Genomic_DNA"/>
</dbReference>
<comment type="caution">
    <text evidence="10">The sequence shown here is derived from an EMBL/GenBank/DDBJ whole genome shotgun (WGS) entry which is preliminary data.</text>
</comment>
<name>A0ABU0M2T4_9HYPH</name>
<organism evidence="10 11">
    <name type="scientific">Kaistia geumhonensis</name>
    <dbReference type="NCBI Taxonomy" id="410839"/>
    <lineage>
        <taxon>Bacteria</taxon>
        <taxon>Pseudomonadati</taxon>
        <taxon>Pseudomonadota</taxon>
        <taxon>Alphaproteobacteria</taxon>
        <taxon>Hyphomicrobiales</taxon>
        <taxon>Kaistiaceae</taxon>
        <taxon>Kaistia</taxon>
    </lineage>
</organism>
<evidence type="ECO:0000256" key="6">
    <source>
        <dbReference type="ARBA" id="ARBA00023235"/>
    </source>
</evidence>
<keyword evidence="11" id="KW-1185">Reference proteome</keyword>
<dbReference type="PANTHER" id="PTHR30511">
    <property type="entry name" value="ALANINE RACEMASE"/>
    <property type="match status" value="1"/>
</dbReference>
<dbReference type="Pfam" id="PF00842">
    <property type="entry name" value="Ala_racemase_C"/>
    <property type="match status" value="1"/>
</dbReference>
<evidence type="ECO:0000256" key="3">
    <source>
        <dbReference type="ARBA" id="ARBA00007880"/>
    </source>
</evidence>
<feature type="binding site" evidence="7">
    <location>
        <position position="459"/>
    </location>
    <ligand>
        <name>substrate</name>
    </ligand>
</feature>
<dbReference type="InterPro" id="IPR029066">
    <property type="entry name" value="PLP-binding_barrel"/>
</dbReference>
<evidence type="ECO:0000256" key="2">
    <source>
        <dbReference type="ARBA" id="ARBA00001933"/>
    </source>
</evidence>
<dbReference type="CDD" id="cd00430">
    <property type="entry name" value="PLPDE_III_AR"/>
    <property type="match status" value="1"/>
</dbReference>
<dbReference type="SUPFAM" id="SSF51419">
    <property type="entry name" value="PLP-binding barrel"/>
    <property type="match status" value="1"/>
</dbReference>
<comment type="function">
    <text evidence="7">Catalyzes the interconversion of L-alanine and D-alanine. May also act on other amino acids.</text>
</comment>
<dbReference type="NCBIfam" id="TIGR00492">
    <property type="entry name" value="alr"/>
    <property type="match status" value="1"/>
</dbReference>
<feature type="compositionally biased region" description="Basic and acidic residues" evidence="8">
    <location>
        <begin position="102"/>
        <end position="123"/>
    </location>
</feature>